<name>A0ABU9EKA8_LIMFS</name>
<proteinExistence type="predicted"/>
<evidence type="ECO:0000313" key="2">
    <source>
        <dbReference type="Proteomes" id="UP001387447"/>
    </source>
</evidence>
<comment type="caution">
    <text evidence="1">The sequence shown here is derived from an EMBL/GenBank/DDBJ whole genome shotgun (WGS) entry which is preliminary data.</text>
</comment>
<keyword evidence="2" id="KW-1185">Reference proteome</keyword>
<dbReference type="EMBL" id="JBBWYZ010000009">
    <property type="protein sequence ID" value="MEK9512358.1"/>
    <property type="molecule type" value="Genomic_DNA"/>
</dbReference>
<organism evidence="1 2">
    <name type="scientific">Limnospira fusiformis PMC 851.14</name>
    <dbReference type="NCBI Taxonomy" id="2219512"/>
    <lineage>
        <taxon>Bacteria</taxon>
        <taxon>Bacillati</taxon>
        <taxon>Cyanobacteriota</taxon>
        <taxon>Cyanophyceae</taxon>
        <taxon>Oscillatoriophycideae</taxon>
        <taxon>Oscillatoriales</taxon>
        <taxon>Sirenicapillariaceae</taxon>
        <taxon>Limnospira</taxon>
    </lineage>
</organism>
<accession>A0ABU9EKA8</accession>
<gene>
    <name evidence="1" type="ORF">AAEJ74_11865</name>
</gene>
<sequence length="103" mass="12186">MPNAPYGNYFMDTLNSHDGALRHLSYWWDLIQYSIYVPNAPYGNYFMDTLNSHDGALRHLSYWWDLIQYSIYVPNAPYRNCLTHRNPQFLGMVRYGTYHIGGI</sequence>
<reference evidence="1 2" key="1">
    <citation type="journal article" date="2024" name="Front. Microbiol.">
        <title>Transcriptomic insights into the dominance of two phototrophs throughout the water column of a tropical hypersaline-alkaline crater lake (Dziani Dzaha, Mayotte).</title>
        <authorList>
            <person name="Duperron S."/>
            <person name="Halary S."/>
            <person name="Bouly J.-P."/>
            <person name="Roussel T."/>
            <person name="Hugoni M."/>
            <person name="Bruto M."/>
            <person name="Oger P."/>
            <person name="Duval C."/>
            <person name="Woo A."/>
            <person name="Jezequiel D."/>
            <person name="Ader M."/>
            <person name="Leboulanger C."/>
            <person name="Agogue H."/>
            <person name="Grossi V."/>
            <person name="Trousselier M."/>
            <person name="Bernard C."/>
        </authorList>
    </citation>
    <scope>NUCLEOTIDE SEQUENCE [LARGE SCALE GENOMIC DNA]</scope>
    <source>
        <strain evidence="1 2">PMC 851.14</strain>
    </source>
</reference>
<dbReference type="Proteomes" id="UP001387447">
    <property type="component" value="Unassembled WGS sequence"/>
</dbReference>
<protein>
    <submittedName>
        <fullName evidence="1">Uncharacterized protein</fullName>
    </submittedName>
</protein>
<evidence type="ECO:0000313" key="1">
    <source>
        <dbReference type="EMBL" id="MEK9512358.1"/>
    </source>
</evidence>